<keyword evidence="5" id="KW-0539">Nucleus</keyword>
<dbReference type="InterPro" id="IPR031066">
    <property type="entry name" value="bHLH_ALC-like_plant"/>
</dbReference>
<dbReference type="InterPro" id="IPR011598">
    <property type="entry name" value="bHLH_dom"/>
</dbReference>
<feature type="domain" description="BHLH" evidence="7">
    <location>
        <begin position="244"/>
        <end position="293"/>
    </location>
</feature>
<sequence>MSHQFLVPNWNLRHQRQDQVLDGGEGSRSSHVQNHQMMNQEFTELTWENGQLGMHGLGSNSILPSPAAAPTKPVTTSSTCSSGRGGDHTLESMVHQAICHHKHNQMMMNNNLVHDDIKTSSNFNAASSGRKWGERSGQVQMLPNSSMIKKRVRSETESDQCGRFLSSKMPDVGTDRSACASAIATLCREKDTTMVTWTSLESPSSFKTKTTDEDSTSHGGLENRDEEQETKGGTVRLGSARRSRAAAVHNQSERRRRDRINQKMKALQKLVPNANKTDKASMLDEVIEYLKQLQAQVHMMSTRTTMPQMMMNPLAMQQQLQMSLLARMGGIGMGMGMGMLDLNSMARTSPHSLQPFMHSTPIASTTPTFVPPAFVVPPRISAPTAPNATTTTINASAPFGDPYSAFLAQQTVNMDFYNKMAALYRQHASQTASTTSNPLHPNFNQGK</sequence>
<dbReference type="AlphaFoldDB" id="A0ABD3AB40"/>
<dbReference type="PROSITE" id="PS50888">
    <property type="entry name" value="BHLH"/>
    <property type="match status" value="1"/>
</dbReference>
<dbReference type="SUPFAM" id="SSF47459">
    <property type="entry name" value="HLH, helix-loop-helix DNA-binding domain"/>
    <property type="match status" value="1"/>
</dbReference>
<dbReference type="Gene3D" id="4.10.280.10">
    <property type="entry name" value="Helix-loop-helix DNA-binding domain"/>
    <property type="match status" value="1"/>
</dbReference>
<name>A0ABD3AB40_9GENT</name>
<dbReference type="InterPro" id="IPR047265">
    <property type="entry name" value="PIF1-like_bHLH"/>
</dbReference>
<accession>A0ABD3AB40</accession>
<evidence type="ECO:0000256" key="4">
    <source>
        <dbReference type="ARBA" id="ARBA00023163"/>
    </source>
</evidence>
<evidence type="ECO:0000256" key="1">
    <source>
        <dbReference type="ARBA" id="ARBA00004123"/>
    </source>
</evidence>
<dbReference type="FunFam" id="4.10.280.10:FF:000059">
    <property type="entry name" value="transcription factor UNE10 isoform X1"/>
    <property type="match status" value="1"/>
</dbReference>
<dbReference type="CDD" id="cd11445">
    <property type="entry name" value="bHLH_AtPIF_like"/>
    <property type="match status" value="1"/>
</dbReference>
<organism evidence="8 9">
    <name type="scientific">Cinchona calisaya</name>
    <dbReference type="NCBI Taxonomy" id="153742"/>
    <lineage>
        <taxon>Eukaryota</taxon>
        <taxon>Viridiplantae</taxon>
        <taxon>Streptophyta</taxon>
        <taxon>Embryophyta</taxon>
        <taxon>Tracheophyta</taxon>
        <taxon>Spermatophyta</taxon>
        <taxon>Magnoliopsida</taxon>
        <taxon>eudicotyledons</taxon>
        <taxon>Gunneridae</taxon>
        <taxon>Pentapetalae</taxon>
        <taxon>asterids</taxon>
        <taxon>lamiids</taxon>
        <taxon>Gentianales</taxon>
        <taxon>Rubiaceae</taxon>
        <taxon>Cinchonoideae</taxon>
        <taxon>Cinchoneae</taxon>
        <taxon>Cinchona</taxon>
    </lineage>
</organism>
<dbReference type="Proteomes" id="UP001630127">
    <property type="component" value="Unassembled WGS sequence"/>
</dbReference>
<evidence type="ECO:0000256" key="2">
    <source>
        <dbReference type="ARBA" id="ARBA00023015"/>
    </source>
</evidence>
<reference evidence="8 9" key="1">
    <citation type="submission" date="2024-11" db="EMBL/GenBank/DDBJ databases">
        <title>A near-complete genome assembly of Cinchona calisaya.</title>
        <authorList>
            <person name="Lian D.C."/>
            <person name="Zhao X.W."/>
            <person name="Wei L."/>
        </authorList>
    </citation>
    <scope>NUCLEOTIDE SEQUENCE [LARGE SCALE GENOMIC DNA]</scope>
    <source>
        <tissue evidence="8">Nenye</tissue>
    </source>
</reference>
<dbReference type="Pfam" id="PF00010">
    <property type="entry name" value="HLH"/>
    <property type="match status" value="1"/>
</dbReference>
<evidence type="ECO:0000313" key="8">
    <source>
        <dbReference type="EMBL" id="KAL3528439.1"/>
    </source>
</evidence>
<keyword evidence="4" id="KW-0804">Transcription</keyword>
<dbReference type="PANTHER" id="PTHR45855:SF12">
    <property type="entry name" value="TRANSCRIPTION FACTOR PIF7-LIKE ISOFORM X1"/>
    <property type="match status" value="1"/>
</dbReference>
<keyword evidence="9" id="KW-1185">Reference proteome</keyword>
<evidence type="ECO:0000313" key="9">
    <source>
        <dbReference type="Proteomes" id="UP001630127"/>
    </source>
</evidence>
<evidence type="ECO:0000256" key="3">
    <source>
        <dbReference type="ARBA" id="ARBA00023125"/>
    </source>
</evidence>
<proteinExistence type="predicted"/>
<keyword evidence="2" id="KW-0805">Transcription regulation</keyword>
<comment type="caution">
    <text evidence="8">The sequence shown here is derived from an EMBL/GenBank/DDBJ whole genome shotgun (WGS) entry which is preliminary data.</text>
</comment>
<feature type="region of interest" description="Disordered" evidence="6">
    <location>
        <begin position="66"/>
        <end position="86"/>
    </location>
</feature>
<gene>
    <name evidence="8" type="ORF">ACH5RR_007761</name>
</gene>
<dbReference type="InterPro" id="IPR036638">
    <property type="entry name" value="HLH_DNA-bd_sf"/>
</dbReference>
<evidence type="ECO:0000256" key="5">
    <source>
        <dbReference type="ARBA" id="ARBA00023242"/>
    </source>
</evidence>
<protein>
    <recommendedName>
        <fullName evidence="7">BHLH domain-containing protein</fullName>
    </recommendedName>
</protein>
<keyword evidence="3" id="KW-0238">DNA-binding</keyword>
<comment type="subcellular location">
    <subcellularLocation>
        <location evidence="1">Nucleus</location>
    </subcellularLocation>
</comment>
<dbReference type="GO" id="GO:0003677">
    <property type="term" value="F:DNA binding"/>
    <property type="evidence" value="ECO:0007669"/>
    <property type="project" value="UniProtKB-KW"/>
</dbReference>
<dbReference type="SMART" id="SM00353">
    <property type="entry name" value="HLH"/>
    <property type="match status" value="1"/>
</dbReference>
<evidence type="ECO:0000259" key="7">
    <source>
        <dbReference type="PROSITE" id="PS50888"/>
    </source>
</evidence>
<feature type="region of interest" description="Disordered" evidence="6">
    <location>
        <begin position="201"/>
        <end position="258"/>
    </location>
</feature>
<dbReference type="PANTHER" id="PTHR45855">
    <property type="entry name" value="TRANSCRIPTION FACTOR PIF1-RELATED"/>
    <property type="match status" value="1"/>
</dbReference>
<evidence type="ECO:0000256" key="6">
    <source>
        <dbReference type="SAM" id="MobiDB-lite"/>
    </source>
</evidence>
<dbReference type="GO" id="GO:0005634">
    <property type="term" value="C:nucleus"/>
    <property type="evidence" value="ECO:0007669"/>
    <property type="project" value="UniProtKB-SubCell"/>
</dbReference>
<dbReference type="EMBL" id="JBJUIK010000004">
    <property type="protein sequence ID" value="KAL3528439.1"/>
    <property type="molecule type" value="Genomic_DNA"/>
</dbReference>